<evidence type="ECO:0000256" key="4">
    <source>
        <dbReference type="ARBA" id="ARBA00022676"/>
    </source>
</evidence>
<dbReference type="Gene3D" id="3.40.50.2000">
    <property type="entry name" value="Glycogen Phosphorylase B"/>
    <property type="match status" value="1"/>
</dbReference>
<dbReference type="PANTHER" id="PTHR44835">
    <property type="entry name" value="UDP-N-ACETYLGLUCOSAMINE--PEPTIDE N-ACETYLGLUCOSAMINYLTRANSFERASE SPINDLY-RELATED"/>
    <property type="match status" value="1"/>
</dbReference>
<dbReference type="SMART" id="SM00028">
    <property type="entry name" value="TPR"/>
    <property type="match status" value="4"/>
</dbReference>
<organism evidence="10 11">
    <name type="scientific">Cupriavidus pauculus</name>
    <dbReference type="NCBI Taxonomy" id="82633"/>
    <lineage>
        <taxon>Bacteria</taxon>
        <taxon>Pseudomonadati</taxon>
        <taxon>Pseudomonadota</taxon>
        <taxon>Betaproteobacteria</taxon>
        <taxon>Burkholderiales</taxon>
        <taxon>Burkholderiaceae</taxon>
        <taxon>Cupriavidus</taxon>
    </lineage>
</organism>
<dbReference type="PANTHER" id="PTHR44835:SF1">
    <property type="entry name" value="PROTEIN O-GLCNAC TRANSFERASE"/>
    <property type="match status" value="1"/>
</dbReference>
<dbReference type="KEGG" id="cpau:EHF44_23690"/>
<evidence type="ECO:0000313" key="11">
    <source>
        <dbReference type="Proteomes" id="UP000270411"/>
    </source>
</evidence>
<dbReference type="InterPro" id="IPR019734">
    <property type="entry name" value="TPR_rpt"/>
</dbReference>
<dbReference type="AlphaFoldDB" id="A0A3G8H7E8"/>
<dbReference type="InterPro" id="IPR011990">
    <property type="entry name" value="TPR-like_helical_dom_sf"/>
</dbReference>
<dbReference type="SUPFAM" id="SSF53756">
    <property type="entry name" value="UDP-Glycosyltransferase/glycogen phosphorylase"/>
    <property type="match status" value="1"/>
</dbReference>
<gene>
    <name evidence="10" type="ORF">EHF44_23690</name>
</gene>
<dbReference type="Pfam" id="PF13844">
    <property type="entry name" value="Glyco_transf_41"/>
    <property type="match status" value="2"/>
</dbReference>
<evidence type="ECO:0000256" key="3">
    <source>
        <dbReference type="ARBA" id="ARBA00011970"/>
    </source>
</evidence>
<keyword evidence="6" id="KW-0677">Repeat</keyword>
<evidence type="ECO:0000256" key="2">
    <source>
        <dbReference type="ARBA" id="ARBA00005386"/>
    </source>
</evidence>
<name>A0A3G8H7E8_9BURK</name>
<evidence type="ECO:0000256" key="8">
    <source>
        <dbReference type="PROSITE-ProRule" id="PRU00339"/>
    </source>
</evidence>
<dbReference type="InterPro" id="IPR051939">
    <property type="entry name" value="Glycosyltr_41/O-GlcNAc_trsf"/>
</dbReference>
<keyword evidence="7 8" id="KW-0802">TPR repeat</keyword>
<dbReference type="OrthoDB" id="101857at2"/>
<keyword evidence="5" id="KW-0808">Transferase</keyword>
<sequence>MKRQPRGSGSHALEEAWALFRIGNYQAAYGTADQAGRRGAPPAQVEYLKGYSLLLLDRDAEALPLAEQALARWPDDLALQGLLGMLLTRQDNARDARPLLERALVARPDDTNLQLSMARVHTMMNERRAAQDLYQRLVEADPTNYIAFANLGNERRANGDPAGGLQAYRVARYGDPSLATNRSNVLLGMLSAEDTTAQTLRAEAEDFAAMLTRDAVPATAPLGSTAPRIRIGFLSADLGWHAIAYFLIPLIANIDRNRFDVYLFRMNRKHDVLTEKLAQYATAMIDVSTLSTLDTVQRIRREDIDVMVDLGGYTGQSPLLVLAHRVAPVQMTWLGFPGTTGMPSIDYRISDWTGDPAGTESHYTETLLRAPVFCAFHPLVTSPLQVYEDKYRVKDTPALRNGYITFGSCNGLTKLSDLTLRLWSAVLAACPDSRLLIEAQNVAREGVRELFEARLAAHRIDLDRVELIDRVAENQYVMYHRIDIALDATPYTGGTTTCDALWMGVPVVSLTGPAFHQRISAVFLKDCGLDPLICEDEAAYVNVACELASDVGRLNELRLSLRQRVETSAMTDAPAFAAWFEQQAYALSHARKGLPEAMPAREQGVYFGGTWYSTTDMALSVAAHIETGQYDKLHNVLENLSSTWYRHWMVTYGLAVYKYHMASRTEAIDLLIEAIGQRPYALPLYRLLAAWLEENDYDKSALAGLLAEQFGLDLATLEAGPVPTAFEIAGMKVEVVDAQEEAVA</sequence>
<dbReference type="Proteomes" id="UP000270411">
    <property type="component" value="Chromosome 2"/>
</dbReference>
<evidence type="ECO:0000259" key="9">
    <source>
        <dbReference type="Pfam" id="PF13844"/>
    </source>
</evidence>
<dbReference type="Pfam" id="PF14559">
    <property type="entry name" value="TPR_19"/>
    <property type="match status" value="1"/>
</dbReference>
<reference evidence="11" key="1">
    <citation type="submission" date="2018-11" db="EMBL/GenBank/DDBJ databases">
        <title>FDA dAtabase for Regulatory Grade micrObial Sequences (FDA-ARGOS): Supporting development and validation of Infectious Disease Dx tests.</title>
        <authorList>
            <person name="Goldberg B."/>
            <person name="Campos J."/>
            <person name="Tallon L."/>
            <person name="Sadzewicz L."/>
            <person name="Zhao X."/>
            <person name="Vavikolanu K."/>
            <person name="Mehta A."/>
            <person name="Aluvathingal J."/>
            <person name="Nadendla S."/>
            <person name="Geyer C."/>
            <person name="Nandy P."/>
            <person name="Yan Y."/>
            <person name="Sichtig H."/>
        </authorList>
    </citation>
    <scope>NUCLEOTIDE SEQUENCE [LARGE SCALE GENOMIC DNA]</scope>
    <source>
        <strain evidence="11">FDAARGOS_614</strain>
    </source>
</reference>
<protein>
    <recommendedName>
        <fullName evidence="3">protein O-GlcNAc transferase</fullName>
        <ecNumber evidence="3">2.4.1.255</ecNumber>
    </recommendedName>
</protein>
<evidence type="ECO:0000256" key="1">
    <source>
        <dbReference type="ARBA" id="ARBA00004922"/>
    </source>
</evidence>
<feature type="domain" description="O-GlcNAc transferase C-terminal" evidence="9">
    <location>
        <begin position="221"/>
        <end position="367"/>
    </location>
</feature>
<feature type="repeat" description="TPR" evidence="8">
    <location>
        <begin position="111"/>
        <end position="144"/>
    </location>
</feature>
<evidence type="ECO:0000256" key="5">
    <source>
        <dbReference type="ARBA" id="ARBA00022679"/>
    </source>
</evidence>
<dbReference type="InterPro" id="IPR029489">
    <property type="entry name" value="OGT/SEC/SPY_C"/>
</dbReference>
<feature type="domain" description="O-GlcNAc transferase C-terminal" evidence="9">
    <location>
        <begin position="399"/>
        <end position="576"/>
    </location>
</feature>
<evidence type="ECO:0000256" key="7">
    <source>
        <dbReference type="ARBA" id="ARBA00022803"/>
    </source>
</evidence>
<accession>A0A3G8H7E8</accession>
<dbReference type="GO" id="GO:0097363">
    <property type="term" value="F:protein O-acetylglucosaminyltransferase activity"/>
    <property type="evidence" value="ECO:0007669"/>
    <property type="project" value="UniProtKB-EC"/>
</dbReference>
<evidence type="ECO:0000313" key="10">
    <source>
        <dbReference type="EMBL" id="AZG16394.1"/>
    </source>
</evidence>
<comment type="pathway">
    <text evidence="1">Protein modification; protein glycosylation.</text>
</comment>
<keyword evidence="4" id="KW-0328">Glycosyltransferase</keyword>
<dbReference type="EC" id="2.4.1.255" evidence="3"/>
<dbReference type="Gene3D" id="3.40.50.11380">
    <property type="match status" value="1"/>
</dbReference>
<dbReference type="Gene3D" id="1.25.40.10">
    <property type="entry name" value="Tetratricopeptide repeat domain"/>
    <property type="match status" value="1"/>
</dbReference>
<comment type="similarity">
    <text evidence="2">Belongs to the glycosyltransferase 41 family. O-GlcNAc transferase subfamily.</text>
</comment>
<dbReference type="RefSeq" id="WP_124686124.1">
    <property type="nucleotide sequence ID" value="NZ_CP033970.1"/>
</dbReference>
<dbReference type="SUPFAM" id="SSF48452">
    <property type="entry name" value="TPR-like"/>
    <property type="match status" value="1"/>
</dbReference>
<dbReference type="PROSITE" id="PS50005">
    <property type="entry name" value="TPR"/>
    <property type="match status" value="1"/>
</dbReference>
<evidence type="ECO:0000256" key="6">
    <source>
        <dbReference type="ARBA" id="ARBA00022737"/>
    </source>
</evidence>
<proteinExistence type="inferred from homology"/>
<dbReference type="EMBL" id="CP033970">
    <property type="protein sequence ID" value="AZG16394.1"/>
    <property type="molecule type" value="Genomic_DNA"/>
</dbReference>